<comment type="caution">
    <text evidence="3">The sequence shown here is derived from an EMBL/GenBank/DDBJ whole genome shotgun (WGS) entry which is preliminary data.</text>
</comment>
<dbReference type="Pfam" id="PF11127">
    <property type="entry name" value="YgaP-like_TM"/>
    <property type="match status" value="1"/>
</dbReference>
<proteinExistence type="predicted"/>
<evidence type="ECO:0000313" key="3">
    <source>
        <dbReference type="EMBL" id="MFC5541689.1"/>
    </source>
</evidence>
<organism evidence="3 4">
    <name type="scientific">Ureibacillus suwonensis</name>
    <dbReference type="NCBI Taxonomy" id="313007"/>
    <lineage>
        <taxon>Bacteria</taxon>
        <taxon>Bacillati</taxon>
        <taxon>Bacillota</taxon>
        <taxon>Bacilli</taxon>
        <taxon>Bacillales</taxon>
        <taxon>Caryophanaceae</taxon>
        <taxon>Ureibacillus</taxon>
    </lineage>
</organism>
<keyword evidence="4" id="KW-1185">Reference proteome</keyword>
<evidence type="ECO:0000256" key="1">
    <source>
        <dbReference type="SAM" id="MobiDB-lite"/>
    </source>
</evidence>
<feature type="domain" description="Inner membrane protein YgaP-like transmembrane" evidence="2">
    <location>
        <begin position="3"/>
        <end position="65"/>
    </location>
</feature>
<feature type="region of interest" description="Disordered" evidence="1">
    <location>
        <begin position="93"/>
        <end position="115"/>
    </location>
</feature>
<evidence type="ECO:0000313" key="4">
    <source>
        <dbReference type="Proteomes" id="UP001595978"/>
    </source>
</evidence>
<gene>
    <name evidence="3" type="ORF">ACFPOH_07935</name>
</gene>
<name>A0ABW0RBU7_9BACL</name>
<feature type="region of interest" description="Disordered" evidence="1">
    <location>
        <begin position="128"/>
        <end position="156"/>
    </location>
</feature>
<protein>
    <submittedName>
        <fullName evidence="3">DUF2892 domain-containing protein</fullName>
    </submittedName>
</protein>
<dbReference type="RefSeq" id="WP_390309351.1">
    <property type="nucleotide sequence ID" value="NZ_JBHSNQ010000068.1"/>
</dbReference>
<dbReference type="Proteomes" id="UP001595978">
    <property type="component" value="Unassembled WGS sequence"/>
</dbReference>
<dbReference type="EMBL" id="JBHSNQ010000068">
    <property type="protein sequence ID" value="MFC5541689.1"/>
    <property type="molecule type" value="Genomic_DNA"/>
</dbReference>
<accession>A0ABW0RBU7</accession>
<sequence length="156" mass="16266">MLEENISEKSAFVRLVLGIGLTACGISHLVKENGSRMLGTLSVAAGAMKIAEGLFFYCPTKALFSNNVKDAVSSSIQDFMDADSLMTAFNSKYNSGNQNQSQSSQAQSASGNEGAELLQTAANVAEKVASTTPAGTEANQAAKAVKAVAHSQKRSK</sequence>
<reference evidence="4" key="1">
    <citation type="journal article" date="2019" name="Int. J. Syst. Evol. Microbiol.">
        <title>The Global Catalogue of Microorganisms (GCM) 10K type strain sequencing project: providing services to taxonomists for standard genome sequencing and annotation.</title>
        <authorList>
            <consortium name="The Broad Institute Genomics Platform"/>
            <consortium name="The Broad Institute Genome Sequencing Center for Infectious Disease"/>
            <person name="Wu L."/>
            <person name="Ma J."/>
        </authorList>
    </citation>
    <scope>NUCLEOTIDE SEQUENCE [LARGE SCALE GENOMIC DNA]</scope>
    <source>
        <strain evidence="4">CCUG 56331</strain>
    </source>
</reference>
<feature type="compositionally biased region" description="Low complexity" evidence="1">
    <location>
        <begin position="94"/>
        <end position="112"/>
    </location>
</feature>
<evidence type="ECO:0000259" key="2">
    <source>
        <dbReference type="Pfam" id="PF11127"/>
    </source>
</evidence>
<feature type="compositionally biased region" description="Polar residues" evidence="1">
    <location>
        <begin position="129"/>
        <end position="139"/>
    </location>
</feature>
<dbReference type="InterPro" id="IPR021309">
    <property type="entry name" value="YgaP-like_TM"/>
</dbReference>